<evidence type="ECO:0000313" key="4">
    <source>
        <dbReference type="EMBL" id="KAF2280743.1"/>
    </source>
</evidence>
<feature type="region of interest" description="Disordered" evidence="2">
    <location>
        <begin position="910"/>
        <end position="982"/>
    </location>
</feature>
<organism evidence="4 5">
    <name type="scientific">Westerdykella ornata</name>
    <dbReference type="NCBI Taxonomy" id="318751"/>
    <lineage>
        <taxon>Eukaryota</taxon>
        <taxon>Fungi</taxon>
        <taxon>Dikarya</taxon>
        <taxon>Ascomycota</taxon>
        <taxon>Pezizomycotina</taxon>
        <taxon>Dothideomycetes</taxon>
        <taxon>Pleosporomycetidae</taxon>
        <taxon>Pleosporales</taxon>
        <taxon>Sporormiaceae</taxon>
        <taxon>Westerdykella</taxon>
    </lineage>
</organism>
<dbReference type="OrthoDB" id="10256089at2759"/>
<dbReference type="RefSeq" id="XP_033658280.1">
    <property type="nucleotide sequence ID" value="XM_033803036.1"/>
</dbReference>
<reference evidence="4" key="1">
    <citation type="journal article" date="2020" name="Stud. Mycol.">
        <title>101 Dothideomycetes genomes: a test case for predicting lifestyles and emergence of pathogens.</title>
        <authorList>
            <person name="Haridas S."/>
            <person name="Albert R."/>
            <person name="Binder M."/>
            <person name="Bloem J."/>
            <person name="Labutti K."/>
            <person name="Salamov A."/>
            <person name="Andreopoulos B."/>
            <person name="Baker S."/>
            <person name="Barry K."/>
            <person name="Bills G."/>
            <person name="Bluhm B."/>
            <person name="Cannon C."/>
            <person name="Castanera R."/>
            <person name="Culley D."/>
            <person name="Daum C."/>
            <person name="Ezra D."/>
            <person name="Gonzalez J."/>
            <person name="Henrissat B."/>
            <person name="Kuo A."/>
            <person name="Liang C."/>
            <person name="Lipzen A."/>
            <person name="Lutzoni F."/>
            <person name="Magnuson J."/>
            <person name="Mondo S."/>
            <person name="Nolan M."/>
            <person name="Ohm R."/>
            <person name="Pangilinan J."/>
            <person name="Park H.-J."/>
            <person name="Ramirez L."/>
            <person name="Alfaro M."/>
            <person name="Sun H."/>
            <person name="Tritt A."/>
            <person name="Yoshinaga Y."/>
            <person name="Zwiers L.-H."/>
            <person name="Turgeon B."/>
            <person name="Goodwin S."/>
            <person name="Spatafora J."/>
            <person name="Crous P."/>
            <person name="Grigoriev I."/>
        </authorList>
    </citation>
    <scope>NUCLEOTIDE SEQUENCE</scope>
    <source>
        <strain evidence="4">CBS 379.55</strain>
    </source>
</reference>
<accession>A0A6A6JXF0</accession>
<dbReference type="Gene3D" id="1.20.1270.60">
    <property type="entry name" value="Arfaptin homology (AH) domain/BAR domain"/>
    <property type="match status" value="1"/>
</dbReference>
<feature type="region of interest" description="Disordered" evidence="2">
    <location>
        <begin position="1069"/>
        <end position="1111"/>
    </location>
</feature>
<feature type="coiled-coil region" evidence="1">
    <location>
        <begin position="1499"/>
        <end position="1540"/>
    </location>
</feature>
<feature type="compositionally biased region" description="Pro residues" evidence="2">
    <location>
        <begin position="89"/>
        <end position="101"/>
    </location>
</feature>
<feature type="compositionally biased region" description="Low complexity" evidence="2">
    <location>
        <begin position="538"/>
        <end position="552"/>
    </location>
</feature>
<dbReference type="InterPro" id="IPR035899">
    <property type="entry name" value="DBL_dom_sf"/>
</dbReference>
<dbReference type="Gene3D" id="1.20.900.10">
    <property type="entry name" value="Dbl homology (DH) domain"/>
    <property type="match status" value="1"/>
</dbReference>
<dbReference type="InterPro" id="IPR000219">
    <property type="entry name" value="DH_dom"/>
</dbReference>
<dbReference type="SUPFAM" id="SSF48065">
    <property type="entry name" value="DBL homology domain (DH-domain)"/>
    <property type="match status" value="1"/>
</dbReference>
<feature type="region of interest" description="Disordered" evidence="2">
    <location>
        <begin position="1731"/>
        <end position="1802"/>
    </location>
</feature>
<dbReference type="GO" id="GO:0031991">
    <property type="term" value="P:regulation of actomyosin contractile ring contraction"/>
    <property type="evidence" value="ECO:0007669"/>
    <property type="project" value="TreeGrafter"/>
</dbReference>
<gene>
    <name evidence="4" type="ORF">EI97DRAFT_7245</name>
</gene>
<keyword evidence="5" id="KW-1185">Reference proteome</keyword>
<dbReference type="Proteomes" id="UP000800097">
    <property type="component" value="Unassembled WGS sequence"/>
</dbReference>
<feature type="compositionally biased region" description="Low complexity" evidence="2">
    <location>
        <begin position="301"/>
        <end position="318"/>
    </location>
</feature>
<feature type="compositionally biased region" description="Basic and acidic residues" evidence="2">
    <location>
        <begin position="831"/>
        <end position="847"/>
    </location>
</feature>
<feature type="region of interest" description="Disordered" evidence="2">
    <location>
        <begin position="25"/>
        <end position="473"/>
    </location>
</feature>
<dbReference type="EMBL" id="ML986484">
    <property type="protein sequence ID" value="KAF2280743.1"/>
    <property type="molecule type" value="Genomic_DNA"/>
</dbReference>
<dbReference type="InterPro" id="IPR027267">
    <property type="entry name" value="AH/BAR_dom_sf"/>
</dbReference>
<feature type="compositionally biased region" description="Basic and acidic residues" evidence="2">
    <location>
        <begin position="203"/>
        <end position="214"/>
    </location>
</feature>
<evidence type="ECO:0000313" key="5">
    <source>
        <dbReference type="Proteomes" id="UP000800097"/>
    </source>
</evidence>
<feature type="compositionally biased region" description="Basic and acidic residues" evidence="2">
    <location>
        <begin position="1069"/>
        <end position="1094"/>
    </location>
</feature>
<feature type="region of interest" description="Disordered" evidence="2">
    <location>
        <begin position="1633"/>
        <end position="1719"/>
    </location>
</feature>
<dbReference type="PROSITE" id="PS50010">
    <property type="entry name" value="DH_2"/>
    <property type="match status" value="1"/>
</dbReference>
<dbReference type="Pfam" id="PF00621">
    <property type="entry name" value="RhoGEF"/>
    <property type="match status" value="1"/>
</dbReference>
<evidence type="ECO:0000256" key="1">
    <source>
        <dbReference type="SAM" id="Coils"/>
    </source>
</evidence>
<keyword evidence="1" id="KW-0175">Coiled coil</keyword>
<feature type="compositionally biased region" description="Low complexity" evidence="2">
    <location>
        <begin position="145"/>
        <end position="171"/>
    </location>
</feature>
<feature type="compositionally biased region" description="Polar residues" evidence="2">
    <location>
        <begin position="215"/>
        <end position="226"/>
    </location>
</feature>
<feature type="compositionally biased region" description="Low complexity" evidence="2">
    <location>
        <begin position="339"/>
        <end position="359"/>
    </location>
</feature>
<dbReference type="SUPFAM" id="SSF103657">
    <property type="entry name" value="BAR/IMD domain-like"/>
    <property type="match status" value="1"/>
</dbReference>
<dbReference type="PANTHER" id="PTHR22834">
    <property type="entry name" value="NUCLEAR FUSION PROTEIN FUS2"/>
    <property type="match status" value="1"/>
</dbReference>
<evidence type="ECO:0000259" key="3">
    <source>
        <dbReference type="PROSITE" id="PS50010"/>
    </source>
</evidence>
<feature type="region of interest" description="Disordered" evidence="2">
    <location>
        <begin position="603"/>
        <end position="622"/>
    </location>
</feature>
<feature type="compositionally biased region" description="Basic and acidic residues" evidence="2">
    <location>
        <begin position="434"/>
        <end position="446"/>
    </location>
</feature>
<dbReference type="PANTHER" id="PTHR22834:SF20">
    <property type="entry name" value="SH3 DOMAIN-CONTAINING PROTEIN"/>
    <property type="match status" value="1"/>
</dbReference>
<evidence type="ECO:0000256" key="2">
    <source>
        <dbReference type="SAM" id="MobiDB-lite"/>
    </source>
</evidence>
<dbReference type="GeneID" id="54556211"/>
<feature type="region of interest" description="Disordered" evidence="2">
    <location>
        <begin position="816"/>
        <end position="895"/>
    </location>
</feature>
<dbReference type="GO" id="GO:0005737">
    <property type="term" value="C:cytoplasm"/>
    <property type="evidence" value="ECO:0007669"/>
    <property type="project" value="TreeGrafter"/>
</dbReference>
<feature type="domain" description="DH" evidence="3">
    <location>
        <begin position="1122"/>
        <end position="1340"/>
    </location>
</feature>
<dbReference type="SMART" id="SM00325">
    <property type="entry name" value="RhoGEF"/>
    <property type="match status" value="1"/>
</dbReference>
<feature type="compositionally biased region" description="Low complexity" evidence="2">
    <location>
        <begin position="947"/>
        <end position="958"/>
    </location>
</feature>
<feature type="compositionally biased region" description="Polar residues" evidence="2">
    <location>
        <begin position="1731"/>
        <end position="1772"/>
    </location>
</feature>
<feature type="region of interest" description="Disordered" evidence="2">
    <location>
        <begin position="629"/>
        <end position="666"/>
    </location>
</feature>
<dbReference type="CDD" id="cd00160">
    <property type="entry name" value="RhoGEF"/>
    <property type="match status" value="1"/>
</dbReference>
<dbReference type="GO" id="GO:0005085">
    <property type="term" value="F:guanyl-nucleotide exchange factor activity"/>
    <property type="evidence" value="ECO:0007669"/>
    <property type="project" value="InterPro"/>
</dbReference>
<name>A0A6A6JXF0_WESOR</name>
<sequence length="1911" mass="211303">MVHRDNTAMHNFAYHPSVASWVQSTSIATQLDDPAEDPSDPSPDDFYRYPPPDVPSRPLAHTDGMTTTRQRQTSQGAVGASRPPFRTSPHPPPRTRPPQMPSNPRTILPPDRPSVKSLAQKFSQAPEKDESPVASRRRAYDAAGSTPPSRRPLSSRSVSDTQAMASSSSPRPAREISYGPHKFNNLKPRERPQPAPPSPARLHKGDGNRKDVEKQTSPARLTPSSSPRKHHRTASSGRRPFFGEVVGEHDAGTPGFGIPIADSLPGSELKDEVPGEIPLPPNEAADHATMSTGQGRSTSGPPSASTNLTLSSTPPDSSSPREKRRSPPSRIPVATRRLSVASDSSSSVRSSPASSARPPGGFARNNHSRRPLGTNEILPATSNHNDRERGKQATSTLTKPATSFGSAAKAASPRLRHARERQFPTPGSTGAHSHAPEGPDELRSHTDPPCNPEELSAEDTSTDHGLTNAIDGADGVGVASPAASNHLTLETATLGVPHSQAAPYSTTDFQYEESPVLGIPGSFMVTPPLAHTQSPIEQGQGSQQSQSQSQSQRLSGNVGAELLQPLVFQPASVLDTVKTVLSEATENDPSELGVRESIPIMLGAENGPTQGTGSNERPKAATRLSIGDRRWRAEPLDDSGTISYLEEDHSPTDPNPLPNRDTLRPEDSASNVAFYSQARQPAEKWAPQAASGQESNGMTLDSEAYSVINKVLNTYHSSPKITPQVAEDARREVQRVSPVIAQHEDWGSKESTETYLARVLSDANGVQQRSAGYTSATTESNHIIRHSKAVVGYSELEDDAGDSHTSGTAIIFPSESRRYSRGSHASTATTIHDDRGRVDTSSEDREAATPALQLLPSTTFVPPPPAQDQSFASGPVQHYRDSYGRPDPASYHFLPEIKSTGEGLGLGLEANQQKQRRLQEEENQHLGQSSKWPGHSSLPHYPPTPTTLPSSASQPTQSFTSDSNRRGNMRLPPASEYVDGSHDDFSSYALTSSVSGSERNRFATRAERIQVAKEARAMHEVQTGQQTQTAPKAQTEVRPGYGVHTTQEVQTAHAPTDDVSLHPTLNDSLEKLDRGKSQEDSRDIHGDKSHEGGRASDQTTESVHPAAFPGEDSDAIARRLHHRYRIIEELCRTENDYMSDLMVVRHVWMATAQEVFPDPHDQATLFCNVVELSDFHNQFVIDLKNAFRQIAHWKFDKESDENLEQQYQQPKEPEVLFKYCNLDNDNHTSVGYVFKYWLPKIEALYTKYLLNHDKANKMIVAHRKEPDFDAWQKECVKGSKDITDAWDLDSLLVKPVQRLLKYPLILQSLKDDSPKTHDDYADIVFSLESLLDINKRINELKKRQETLRLATKEGKKEKKKGFRGIDIVKALKGNQKSPKPAPGDTIFTDPVYEQHFQKFGGNFFQLQIVKQDLDKYSEDLTAAFLHLNIVTMQLLALAEDQMGTNLETRASWQRTVQGLLELRQKLLEDHKQAIHLKIYRPIMEVWGLYSKPQAHMEKRKKLLAQYTKYKQALDRKEEVDSKLKEAAQQFEALNETLKDELPKLYNLTRLLMMRILESFVNYQKQFWKNCQKKILPLLEYEPEHTSSFTHDLRDYVARFKSDFSAVQNMVSNLEICNGRLIYDMANFQSPHTSIYTVTDDGSSRKSTSRRTESINAVAEDGSSRRSTSRRTESINSDTSLLDHRHRRSGTTPSQRNAHTLEAPPRSAPHGGIQSQQKSAGDYAWEIPAVGSSSRLPAQNPSPRALQEQRTLSPSSERSDLTVTRTGRSSLQPFPNLGNPEDGCLEGASSPRPVGQLGSFPSSSRGSAIFSSALPMSDSPSANRSVEELHPSTPADLEEPEVLFLAASLFEFNIAHDRREGGIPYLVYVPGEIFDVIGMKGELWLARNQDDPSRTVGWIWEKHFARILPEEV</sequence>
<proteinExistence type="predicted"/>
<feature type="compositionally biased region" description="Polar residues" evidence="2">
    <location>
        <begin position="392"/>
        <end position="405"/>
    </location>
</feature>
<feature type="region of interest" description="Disordered" evidence="2">
    <location>
        <begin position="520"/>
        <end position="555"/>
    </location>
</feature>
<feature type="compositionally biased region" description="Polar residues" evidence="2">
    <location>
        <begin position="64"/>
        <end position="76"/>
    </location>
</feature>
<feature type="compositionally biased region" description="Acidic residues" evidence="2">
    <location>
        <begin position="33"/>
        <end position="43"/>
    </location>
</feature>
<protein>
    <recommendedName>
        <fullName evidence="3">DH domain-containing protein</fullName>
    </recommendedName>
</protein>
<dbReference type="GO" id="GO:0032955">
    <property type="term" value="P:regulation of division septum assembly"/>
    <property type="evidence" value="ECO:0007669"/>
    <property type="project" value="TreeGrafter"/>
</dbReference>
<feature type="compositionally biased region" description="Polar residues" evidence="2">
    <location>
        <begin position="289"/>
        <end position="300"/>
    </location>
</feature>
<dbReference type="InterPro" id="IPR051492">
    <property type="entry name" value="Dynamin-Rho_GEF"/>
</dbReference>